<comment type="caution">
    <text evidence="13">The sequence shown here is derived from an EMBL/GenBank/DDBJ whole genome shotgun (WGS) entry which is preliminary data.</text>
</comment>
<keyword evidence="7 10" id="KW-0472">Membrane</keyword>
<evidence type="ECO:0000256" key="7">
    <source>
        <dbReference type="ARBA" id="ARBA00023136"/>
    </source>
</evidence>
<dbReference type="InterPro" id="IPR006703">
    <property type="entry name" value="G_AIG1"/>
</dbReference>
<evidence type="ECO:0000256" key="2">
    <source>
        <dbReference type="ARBA" id="ARBA00008535"/>
    </source>
</evidence>
<evidence type="ECO:0000259" key="11">
    <source>
        <dbReference type="PROSITE" id="PS50262"/>
    </source>
</evidence>
<evidence type="ECO:0000256" key="3">
    <source>
        <dbReference type="ARBA" id="ARBA00022692"/>
    </source>
</evidence>
<evidence type="ECO:0000256" key="6">
    <source>
        <dbReference type="ARBA" id="ARBA00023134"/>
    </source>
</evidence>
<reference evidence="13 14" key="1">
    <citation type="journal article" date="2018" name="G3 (Bethesda)">
        <title>A High-Quality Reference Genome for the Invasive Mosquitofish Gambusia affinis Using a Chicago Library.</title>
        <authorList>
            <person name="Hoffberg S.L."/>
            <person name="Troendle N.J."/>
            <person name="Glenn T.C."/>
            <person name="Mahmud O."/>
            <person name="Louha S."/>
            <person name="Chalopin D."/>
            <person name="Bennetzen J.L."/>
            <person name="Mauricio R."/>
        </authorList>
    </citation>
    <scope>NUCLEOTIDE SEQUENCE [LARGE SCALE GENOMIC DNA]</scope>
    <source>
        <strain evidence="13">NE01/NJP1002.9</strain>
        <tissue evidence="13">Muscle</tissue>
    </source>
</reference>
<dbReference type="FunFam" id="3.40.50.300:FF:000366">
    <property type="entry name" value="GTPase, IMAP family member 2"/>
    <property type="match status" value="1"/>
</dbReference>
<proteinExistence type="inferred from homology"/>
<dbReference type="EMBL" id="NHOQ01001398">
    <property type="protein sequence ID" value="PWA24631.1"/>
    <property type="molecule type" value="Genomic_DNA"/>
</dbReference>
<evidence type="ECO:0000313" key="14">
    <source>
        <dbReference type="Proteomes" id="UP000250572"/>
    </source>
</evidence>
<feature type="coiled-coil region" evidence="8">
    <location>
        <begin position="66"/>
        <end position="93"/>
    </location>
</feature>
<dbReference type="InterPro" id="IPR017452">
    <property type="entry name" value="GPCR_Rhodpsn_7TM"/>
</dbReference>
<comment type="subcellular location">
    <subcellularLocation>
        <location evidence="1">Membrane</location>
    </subcellularLocation>
</comment>
<dbReference type="STRING" id="33528.ENSGAFP00000000370"/>
<feature type="transmembrane region" description="Helical" evidence="10">
    <location>
        <begin position="565"/>
        <end position="588"/>
    </location>
</feature>
<dbReference type="Gene3D" id="1.20.1070.10">
    <property type="entry name" value="Rhodopsin 7-helix transmembrane proteins"/>
    <property type="match status" value="1"/>
</dbReference>
<dbReference type="SUPFAM" id="SSF52540">
    <property type="entry name" value="P-loop containing nucleoside triphosphate hydrolases"/>
    <property type="match status" value="1"/>
</dbReference>
<dbReference type="FunFam" id="1.20.1070.10:FF:000096">
    <property type="entry name" value="Odorant receptor 131-2"/>
    <property type="match status" value="1"/>
</dbReference>
<keyword evidence="14" id="KW-1185">Reference proteome</keyword>
<feature type="compositionally biased region" description="Polar residues" evidence="9">
    <location>
        <begin position="1"/>
        <end position="11"/>
    </location>
</feature>
<feature type="coiled-coil region" evidence="8">
    <location>
        <begin position="295"/>
        <end position="326"/>
    </location>
</feature>
<evidence type="ECO:0000313" key="13">
    <source>
        <dbReference type="EMBL" id="PWA24631.1"/>
    </source>
</evidence>
<evidence type="ECO:0000256" key="9">
    <source>
        <dbReference type="SAM" id="MobiDB-lite"/>
    </source>
</evidence>
<dbReference type="GO" id="GO:0005525">
    <property type="term" value="F:GTP binding"/>
    <property type="evidence" value="ECO:0007669"/>
    <property type="project" value="UniProtKB-KW"/>
</dbReference>
<dbReference type="Gene3D" id="3.40.50.300">
    <property type="entry name" value="P-loop containing nucleotide triphosphate hydrolases"/>
    <property type="match status" value="2"/>
</dbReference>
<dbReference type="InterPro" id="IPR000276">
    <property type="entry name" value="GPCR_Rhodpsn"/>
</dbReference>
<evidence type="ECO:0008006" key="15">
    <source>
        <dbReference type="Google" id="ProtNLM"/>
    </source>
</evidence>
<dbReference type="GO" id="GO:0016020">
    <property type="term" value="C:membrane"/>
    <property type="evidence" value="ECO:0007669"/>
    <property type="project" value="UniProtKB-SubCell"/>
</dbReference>
<feature type="transmembrane region" description="Helical" evidence="10">
    <location>
        <begin position="388"/>
        <end position="416"/>
    </location>
</feature>
<evidence type="ECO:0000259" key="12">
    <source>
        <dbReference type="PROSITE" id="PS51720"/>
    </source>
</evidence>
<feature type="domain" description="G-protein coupled receptors family 1 profile" evidence="11">
    <location>
        <begin position="408"/>
        <end position="618"/>
    </location>
</feature>
<dbReference type="CDD" id="cd01852">
    <property type="entry name" value="AIG1"/>
    <property type="match status" value="1"/>
</dbReference>
<feature type="transmembrane region" description="Helical" evidence="10">
    <location>
        <begin position="428"/>
        <end position="459"/>
    </location>
</feature>
<sequence>MGFSSDQQCKNPSVDLVPPTGRSSFPNQLLQTSQQQLANSCRAHYGSCCSAQKDVVIGLTEEPCWDDFLEAELQKEQETLKETEAQFQGIKSENLRLVLVGKTGSGKSSSGNTILGRDAFVAAVSQSSVTRQSCKQEGEVFDRTVTIVDTPGLFDTSISEHTIKREISKCINMSAPGPHAILLVIKVGPFTDEEQDAVRQVEDIFGPDAWRYTMILFTQDDGAAEDVKLQLPECGPKLESVLQRVNNRYLMLNNHRAHDRSQVLALLEKVDRMVFENGGEFYSNYTYLQVVEMLRRREEELRAFYQKQLEEQTRAVEQKYEQLLTAAQPEGPDLKRRCQAELQEVQRFYDNLLRSTRHVVEQSTQEDSMEVVFQSALNVTLTGPHQGVLGLVLFTIVTTLPCCVFLFINLTMLYTLRSRPLFREASRYVLLFNLLLVDTVQLFQSQSMFLLFAVSLSLLYPVCAALTAFSSLAHCVSVVTLVSMCLEWCVAVCYPLRHSAIVTLRNTGAAIGVIWGVSSSHVIVQLSLMLSRFSIADLGVMQMVYYCGKESAFIDPVSDLYDRAFTYFLFLLGAATVSFSYAGIIVAARSASTDRASAVRARRTLLLHLLQLGLSMTPTSGTNSQNGSSWKNWSWKECNRKHNLRKKMTLKNEKKSGDFEDQLVEVVDTQGFFNTEGEPLKEMTEIIKCISLSDPGPHVFLVVIQSSRFTKEDEET</sequence>
<feature type="region of interest" description="Disordered" evidence="9">
    <location>
        <begin position="1"/>
        <end position="26"/>
    </location>
</feature>
<evidence type="ECO:0000256" key="4">
    <source>
        <dbReference type="ARBA" id="ARBA00022741"/>
    </source>
</evidence>
<keyword evidence="8" id="KW-0175">Coiled coil</keyword>
<keyword evidence="3 10" id="KW-0812">Transmembrane</keyword>
<dbReference type="PANTHER" id="PTHR10903:SF180">
    <property type="entry name" value="GTPASE IMAP FAMILY MEMBER 7-LIKE"/>
    <property type="match status" value="1"/>
</dbReference>
<evidence type="ECO:0000256" key="5">
    <source>
        <dbReference type="ARBA" id="ARBA00022989"/>
    </source>
</evidence>
<organism evidence="13 14">
    <name type="scientific">Gambusia affinis</name>
    <name type="common">Western mosquitofish</name>
    <name type="synonym">Heterandria affinis</name>
    <dbReference type="NCBI Taxonomy" id="33528"/>
    <lineage>
        <taxon>Eukaryota</taxon>
        <taxon>Metazoa</taxon>
        <taxon>Chordata</taxon>
        <taxon>Craniata</taxon>
        <taxon>Vertebrata</taxon>
        <taxon>Euteleostomi</taxon>
        <taxon>Actinopterygii</taxon>
        <taxon>Neopterygii</taxon>
        <taxon>Teleostei</taxon>
        <taxon>Neoteleostei</taxon>
        <taxon>Acanthomorphata</taxon>
        <taxon>Ovalentaria</taxon>
        <taxon>Atherinomorphae</taxon>
        <taxon>Cyprinodontiformes</taxon>
        <taxon>Poeciliidae</taxon>
        <taxon>Poeciliinae</taxon>
        <taxon>Gambusia</taxon>
    </lineage>
</organism>
<dbReference type="Pfam" id="PF04548">
    <property type="entry name" value="AIG1"/>
    <property type="match status" value="2"/>
</dbReference>
<dbReference type="GO" id="GO:0004930">
    <property type="term" value="F:G protein-coupled receptor activity"/>
    <property type="evidence" value="ECO:0007669"/>
    <property type="project" value="InterPro"/>
</dbReference>
<feature type="transmembrane region" description="Helical" evidence="10">
    <location>
        <begin position="508"/>
        <end position="528"/>
    </location>
</feature>
<comment type="similarity">
    <text evidence="2">Belongs to the TRAFAC class TrmE-Era-EngA-EngB-Septin-like GTPase superfamily. AIG1/Toc34/Toc159-like paraseptin GTPase family. IAN subfamily.</text>
</comment>
<accession>A0A315VQL5</accession>
<dbReference type="CDD" id="cd00637">
    <property type="entry name" value="7tm_classA_rhodopsin-like"/>
    <property type="match status" value="1"/>
</dbReference>
<keyword evidence="5 10" id="KW-1133">Transmembrane helix</keyword>
<protein>
    <recommendedName>
        <fullName evidence="15">AIG1-type G domain-containing protein</fullName>
    </recommendedName>
</protein>
<dbReference type="PROSITE" id="PS50262">
    <property type="entry name" value="G_PROTEIN_RECEP_F1_2"/>
    <property type="match status" value="1"/>
</dbReference>
<dbReference type="InterPro" id="IPR045058">
    <property type="entry name" value="GIMA/IAN/Toc"/>
</dbReference>
<gene>
    <name evidence="13" type="ORF">CCH79_00016164</name>
</gene>
<feature type="transmembrane region" description="Helical" evidence="10">
    <location>
        <begin position="471"/>
        <end position="496"/>
    </location>
</feature>
<dbReference type="AlphaFoldDB" id="A0A315VQL5"/>
<dbReference type="SUPFAM" id="SSF81321">
    <property type="entry name" value="Family A G protein-coupled receptor-like"/>
    <property type="match status" value="1"/>
</dbReference>
<feature type="non-terminal residue" evidence="13">
    <location>
        <position position="716"/>
    </location>
</feature>
<dbReference type="PANTHER" id="PTHR10903">
    <property type="entry name" value="GTPASE, IMAP FAMILY MEMBER-RELATED"/>
    <property type="match status" value="1"/>
</dbReference>
<evidence type="ECO:0000256" key="10">
    <source>
        <dbReference type="SAM" id="Phobius"/>
    </source>
</evidence>
<feature type="domain" description="AIG1-type G" evidence="12">
    <location>
        <begin position="92"/>
        <end position="291"/>
    </location>
</feature>
<evidence type="ECO:0000256" key="1">
    <source>
        <dbReference type="ARBA" id="ARBA00004370"/>
    </source>
</evidence>
<dbReference type="InterPro" id="IPR027417">
    <property type="entry name" value="P-loop_NTPase"/>
</dbReference>
<evidence type="ECO:0000256" key="8">
    <source>
        <dbReference type="SAM" id="Coils"/>
    </source>
</evidence>
<dbReference type="Pfam" id="PF00001">
    <property type="entry name" value="7tm_1"/>
    <property type="match status" value="1"/>
</dbReference>
<keyword evidence="4" id="KW-0547">Nucleotide-binding</keyword>
<dbReference type="Proteomes" id="UP000250572">
    <property type="component" value="Unassembled WGS sequence"/>
</dbReference>
<dbReference type="PROSITE" id="PS51720">
    <property type="entry name" value="G_AIG1"/>
    <property type="match status" value="1"/>
</dbReference>
<keyword evidence="6" id="KW-0342">GTP-binding</keyword>
<name>A0A315VQL5_GAMAF</name>